<accession>A0A6M3LX27</accession>
<gene>
    <name evidence="2" type="ORF">MM415B05666_0008</name>
</gene>
<reference evidence="2" key="1">
    <citation type="submission" date="2020-03" db="EMBL/GenBank/DDBJ databases">
        <title>The deep terrestrial virosphere.</title>
        <authorList>
            <person name="Holmfeldt K."/>
            <person name="Nilsson E."/>
            <person name="Simone D."/>
            <person name="Lopez-Fernandez M."/>
            <person name="Wu X."/>
            <person name="de Brujin I."/>
            <person name="Lundin D."/>
            <person name="Andersson A."/>
            <person name="Bertilsson S."/>
            <person name="Dopson M."/>
        </authorList>
    </citation>
    <scope>NUCLEOTIDE SEQUENCE</scope>
    <source>
        <strain evidence="2">MM415B05666</strain>
    </source>
</reference>
<evidence type="ECO:0000256" key="1">
    <source>
        <dbReference type="SAM" id="MobiDB-lite"/>
    </source>
</evidence>
<name>A0A6M3LX27_9ZZZZ</name>
<dbReference type="EMBL" id="MT143554">
    <property type="protein sequence ID" value="QJA98122.1"/>
    <property type="molecule type" value="Genomic_DNA"/>
</dbReference>
<feature type="region of interest" description="Disordered" evidence="1">
    <location>
        <begin position="1"/>
        <end position="24"/>
    </location>
</feature>
<organism evidence="2">
    <name type="scientific">viral metagenome</name>
    <dbReference type="NCBI Taxonomy" id="1070528"/>
    <lineage>
        <taxon>unclassified sequences</taxon>
        <taxon>metagenomes</taxon>
        <taxon>organismal metagenomes</taxon>
    </lineage>
</organism>
<sequence length="73" mass="8443">MSRTRVKKSPSYAELQRRNRNQASNLGAMAREYIGRAHSMDVQGDALLAEGAQLRERYAWGFWRRLKFAVTGR</sequence>
<proteinExistence type="predicted"/>
<protein>
    <submittedName>
        <fullName evidence="2">Uncharacterized protein</fullName>
    </submittedName>
</protein>
<evidence type="ECO:0000313" key="2">
    <source>
        <dbReference type="EMBL" id="QJA98122.1"/>
    </source>
</evidence>
<dbReference type="AlphaFoldDB" id="A0A6M3LX27"/>